<evidence type="ECO:0000313" key="1">
    <source>
        <dbReference type="EMBL" id="PZQ46242.1"/>
    </source>
</evidence>
<organism evidence="1 2">
    <name type="scientific">Rhodovulum sulfidophilum</name>
    <name type="common">Rhodobacter sulfidophilus</name>
    <dbReference type="NCBI Taxonomy" id="35806"/>
    <lineage>
        <taxon>Bacteria</taxon>
        <taxon>Pseudomonadati</taxon>
        <taxon>Pseudomonadota</taxon>
        <taxon>Alphaproteobacteria</taxon>
        <taxon>Rhodobacterales</taxon>
        <taxon>Paracoccaceae</taxon>
        <taxon>Rhodovulum</taxon>
    </lineage>
</organism>
<proteinExistence type="predicted"/>
<sequence>MIAPVGILGPSITNGRFLAPPYGSAVHSRDLAAEARGFMAARLAAAGRSLAPVGALPPRAPDRERAA</sequence>
<dbReference type="EMBL" id="QFPW01000028">
    <property type="protein sequence ID" value="PZQ46242.1"/>
    <property type="molecule type" value="Genomic_DNA"/>
</dbReference>
<comment type="caution">
    <text evidence="1">The sequence shown here is derived from an EMBL/GenBank/DDBJ whole genome shotgun (WGS) entry which is preliminary data.</text>
</comment>
<protein>
    <submittedName>
        <fullName evidence="1">Uncharacterized protein</fullName>
    </submittedName>
</protein>
<evidence type="ECO:0000313" key="2">
    <source>
        <dbReference type="Proteomes" id="UP000249185"/>
    </source>
</evidence>
<gene>
    <name evidence="1" type="ORF">DI556_20895</name>
</gene>
<reference evidence="1 2" key="1">
    <citation type="submission" date="2017-08" db="EMBL/GenBank/DDBJ databases">
        <title>Infants hospitalized years apart are colonized by the same room-sourced microbial strains.</title>
        <authorList>
            <person name="Brooks B."/>
            <person name="Olm M.R."/>
            <person name="Firek B.A."/>
            <person name="Baker R."/>
            <person name="Thomas B.C."/>
            <person name="Morowitz M.J."/>
            <person name="Banfield J.F."/>
        </authorList>
    </citation>
    <scope>NUCLEOTIDE SEQUENCE [LARGE SCALE GENOMIC DNA]</scope>
    <source>
        <strain evidence="1">S2_005_002_R2_34</strain>
    </source>
</reference>
<dbReference type="Proteomes" id="UP000249185">
    <property type="component" value="Unassembled WGS sequence"/>
</dbReference>
<accession>A0A2W5MYC1</accession>
<dbReference type="AlphaFoldDB" id="A0A2W5MYC1"/>
<name>A0A2W5MYC1_RHOSU</name>